<proteinExistence type="predicted"/>
<feature type="domain" description="Fumarate lyase N-terminal" evidence="6">
    <location>
        <begin position="10"/>
        <end position="300"/>
    </location>
</feature>
<evidence type="ECO:0000313" key="8">
    <source>
        <dbReference type="Proteomes" id="UP000239711"/>
    </source>
</evidence>
<dbReference type="SUPFAM" id="SSF48557">
    <property type="entry name" value="L-aspartase-like"/>
    <property type="match status" value="1"/>
</dbReference>
<dbReference type="GO" id="GO:0042450">
    <property type="term" value="P:L-arginine biosynthetic process via ornithine"/>
    <property type="evidence" value="ECO:0007669"/>
    <property type="project" value="UniProtKB-UniRule"/>
</dbReference>
<evidence type="ECO:0000256" key="3">
    <source>
        <dbReference type="ARBA" id="ARBA00012338"/>
    </source>
</evidence>
<keyword evidence="7" id="KW-0456">Lyase</keyword>
<comment type="catalytic activity">
    <reaction evidence="1">
        <text>2-(N(omega)-L-arginino)succinate = fumarate + L-arginine</text>
        <dbReference type="Rhea" id="RHEA:24020"/>
        <dbReference type="ChEBI" id="CHEBI:29806"/>
        <dbReference type="ChEBI" id="CHEBI:32682"/>
        <dbReference type="ChEBI" id="CHEBI:57472"/>
        <dbReference type="EC" id="4.3.2.1"/>
    </reaction>
</comment>
<dbReference type="InterPro" id="IPR020557">
    <property type="entry name" value="Fumarate_lyase_CS"/>
</dbReference>
<dbReference type="InterPro" id="IPR024083">
    <property type="entry name" value="Fumarase/histidase_N"/>
</dbReference>
<dbReference type="Gene3D" id="1.10.275.10">
    <property type="entry name" value="Fumarase/aspartase (N-terminal domain)"/>
    <property type="match status" value="1"/>
</dbReference>
<dbReference type="NCBIfam" id="TIGR00838">
    <property type="entry name" value="argH"/>
    <property type="match status" value="1"/>
</dbReference>
<accession>A0A2S9J1V5</accession>
<name>A0A2S9J1V5_9SPHI</name>
<dbReference type="RefSeq" id="WP_105717682.1">
    <property type="nucleotide sequence ID" value="NZ_PVBQ01000011.1"/>
</dbReference>
<dbReference type="PRINTS" id="PR00145">
    <property type="entry name" value="ARGSUCLYASE"/>
</dbReference>
<keyword evidence="4" id="KW-0055">Arginine biosynthesis</keyword>
<keyword evidence="4" id="KW-0028">Amino-acid biosynthesis</keyword>
<dbReference type="PANTHER" id="PTHR43814">
    <property type="entry name" value="ARGININOSUCCINATE LYASE"/>
    <property type="match status" value="1"/>
</dbReference>
<gene>
    <name evidence="7" type="primary">argH</name>
    <name evidence="7" type="ORF">C5745_14285</name>
</gene>
<dbReference type="EC" id="4.3.2.1" evidence="3 5"/>
<evidence type="ECO:0000256" key="5">
    <source>
        <dbReference type="NCBIfam" id="TIGR00838"/>
    </source>
</evidence>
<reference evidence="7 8" key="1">
    <citation type="submission" date="2018-02" db="EMBL/GenBank/DDBJ databases">
        <title>The draft genome of Sphingobacterium sp. 5JN-11.</title>
        <authorList>
            <person name="Liu L."/>
            <person name="Li L."/>
            <person name="Liang L."/>
            <person name="Zhang X."/>
            <person name="Wang T."/>
        </authorList>
    </citation>
    <scope>NUCLEOTIDE SEQUENCE [LARGE SCALE GENOMIC DNA]</scope>
    <source>
        <strain evidence="7 8">5JN-11</strain>
    </source>
</reference>
<evidence type="ECO:0000256" key="2">
    <source>
        <dbReference type="ARBA" id="ARBA00004941"/>
    </source>
</evidence>
<evidence type="ECO:0000256" key="1">
    <source>
        <dbReference type="ARBA" id="ARBA00000985"/>
    </source>
</evidence>
<comment type="pathway">
    <text evidence="2">Amino-acid biosynthesis; L-arginine biosynthesis; L-arginine from L-ornithine and carbamoyl phosphate: step 3/3.</text>
</comment>
<dbReference type="Pfam" id="PF00206">
    <property type="entry name" value="Lyase_1"/>
    <property type="match status" value="1"/>
</dbReference>
<keyword evidence="8" id="KW-1185">Reference proteome</keyword>
<dbReference type="EMBL" id="PVBQ01000011">
    <property type="protein sequence ID" value="PRD46765.1"/>
    <property type="molecule type" value="Genomic_DNA"/>
</dbReference>
<dbReference type="PRINTS" id="PR00149">
    <property type="entry name" value="FUMRATELYASE"/>
</dbReference>
<organism evidence="7 8">
    <name type="scientific">Sphingobacterium haloxyli</name>
    <dbReference type="NCBI Taxonomy" id="2100533"/>
    <lineage>
        <taxon>Bacteria</taxon>
        <taxon>Pseudomonadati</taxon>
        <taxon>Bacteroidota</taxon>
        <taxon>Sphingobacteriia</taxon>
        <taxon>Sphingobacteriales</taxon>
        <taxon>Sphingobacteriaceae</taxon>
        <taxon>Sphingobacterium</taxon>
    </lineage>
</organism>
<dbReference type="GO" id="GO:0005829">
    <property type="term" value="C:cytosol"/>
    <property type="evidence" value="ECO:0007669"/>
    <property type="project" value="TreeGrafter"/>
</dbReference>
<dbReference type="Gene3D" id="1.20.200.10">
    <property type="entry name" value="Fumarase/aspartase (Central domain)"/>
    <property type="match status" value="1"/>
</dbReference>
<dbReference type="Proteomes" id="UP000239711">
    <property type="component" value="Unassembled WGS sequence"/>
</dbReference>
<dbReference type="UniPathway" id="UPA00068">
    <property type="reaction ID" value="UER00114"/>
</dbReference>
<evidence type="ECO:0000259" key="6">
    <source>
        <dbReference type="Pfam" id="PF00206"/>
    </source>
</evidence>
<protein>
    <recommendedName>
        <fullName evidence="3 5">Argininosuccinate lyase</fullName>
        <ecNumber evidence="3 5">4.3.2.1</ecNumber>
    </recommendedName>
</protein>
<sequence>MKIWQKNIDVDSFVEAFTVGNDRAMDLHLAAADVLGSLAHTQMLNSINLMSDEDLDVVQKELKQIYHDILAGDFTIVDTVEDVHSQVEMLLTQRVGEAGKKIHSGRSRNDQVLVDLKLYFRFEIQHLVQRTDILFRKFIQLSERYKQVLIPGYTHLQIAMPSSFGLWFGAYAESLVDDLEMLKAAWKVCNKNPLGSAAGYGSSFPLNRKMTTELLGFDDLNYNVVYAQMGRGKTERILAQGMSAIAATLAKFAMDVCLFINQNFGFVSFPAHLTTGSSIMPHKKNPDVFELVRSRCNKIQALPNEIALMTTNLPSGYHRDLQLLKENLFPAFQSLGDCLEITAFMLEHISVKEHVLDDPKYDYLFSVEVVNNAVLAGVPFREAYRQIGLDIENGTFQPSKNVYHTHEGSIGNLCNDEILRMFNEVKTGFGFERVEKALDELVK</sequence>
<dbReference type="InterPro" id="IPR022761">
    <property type="entry name" value="Fumarate_lyase_N"/>
</dbReference>
<evidence type="ECO:0000256" key="4">
    <source>
        <dbReference type="ARBA" id="ARBA00022571"/>
    </source>
</evidence>
<dbReference type="AlphaFoldDB" id="A0A2S9J1V5"/>
<dbReference type="InterPro" id="IPR000362">
    <property type="entry name" value="Fumarate_lyase_fam"/>
</dbReference>
<dbReference type="OrthoDB" id="9769623at2"/>
<dbReference type="PROSITE" id="PS00163">
    <property type="entry name" value="FUMARATE_LYASES"/>
    <property type="match status" value="1"/>
</dbReference>
<dbReference type="PANTHER" id="PTHR43814:SF1">
    <property type="entry name" value="ARGININOSUCCINATE LYASE"/>
    <property type="match status" value="1"/>
</dbReference>
<comment type="caution">
    <text evidence="7">The sequence shown here is derived from an EMBL/GenBank/DDBJ whole genome shotgun (WGS) entry which is preliminary data.</text>
</comment>
<dbReference type="InterPro" id="IPR008948">
    <property type="entry name" value="L-Aspartase-like"/>
</dbReference>
<dbReference type="GO" id="GO:0004056">
    <property type="term" value="F:argininosuccinate lyase activity"/>
    <property type="evidence" value="ECO:0007669"/>
    <property type="project" value="UniProtKB-UniRule"/>
</dbReference>
<evidence type="ECO:0000313" key="7">
    <source>
        <dbReference type="EMBL" id="PRD46765.1"/>
    </source>
</evidence>
<dbReference type="Gene3D" id="1.10.40.30">
    <property type="entry name" value="Fumarase/aspartase (C-terminal domain)"/>
    <property type="match status" value="1"/>
</dbReference>
<dbReference type="InterPro" id="IPR009049">
    <property type="entry name" value="Argininosuccinate_lyase"/>
</dbReference>